<dbReference type="InterPro" id="IPR011515">
    <property type="entry name" value="Shugoshin_C"/>
</dbReference>
<dbReference type="GO" id="GO:0051301">
    <property type="term" value="P:cell division"/>
    <property type="evidence" value="ECO:0007669"/>
    <property type="project" value="UniProtKB-KW"/>
</dbReference>
<evidence type="ECO:0000256" key="9">
    <source>
        <dbReference type="SAM" id="MobiDB-lite"/>
    </source>
</evidence>
<comment type="similarity">
    <text evidence="2">Belongs to the shugoshin family.</text>
</comment>
<reference evidence="11 12" key="1">
    <citation type="submission" date="2021-07" db="EMBL/GenBank/DDBJ databases">
        <authorList>
            <person name="Imarazene B."/>
            <person name="Zahm M."/>
            <person name="Klopp C."/>
            <person name="Cabau C."/>
            <person name="Beille S."/>
            <person name="Jouanno E."/>
            <person name="Castinel A."/>
            <person name="Lluch J."/>
            <person name="Gil L."/>
            <person name="Kuchtly C."/>
            <person name="Lopez Roques C."/>
            <person name="Donnadieu C."/>
            <person name="Parrinello H."/>
            <person name="Journot L."/>
            <person name="Du K."/>
            <person name="Schartl M."/>
            <person name="Retaux S."/>
            <person name="Guiguen Y."/>
        </authorList>
    </citation>
    <scope>NUCLEOTIDE SEQUENCE [LARGE SCALE GENOMIC DNA]</scope>
    <source>
        <strain evidence="11">Pach_M1</strain>
        <tissue evidence="11">Testis</tissue>
    </source>
</reference>
<evidence type="ECO:0000259" key="10">
    <source>
        <dbReference type="Pfam" id="PF07557"/>
    </source>
</evidence>
<comment type="subcellular location">
    <subcellularLocation>
        <location evidence="1">Chromosome</location>
        <location evidence="1">Centromere</location>
    </subcellularLocation>
</comment>
<feature type="region of interest" description="Disordered" evidence="9">
    <location>
        <begin position="215"/>
        <end position="254"/>
    </location>
</feature>
<feature type="region of interest" description="Disordered" evidence="9">
    <location>
        <begin position="166"/>
        <end position="185"/>
    </location>
</feature>
<feature type="compositionally biased region" description="Basic residues" evidence="9">
    <location>
        <begin position="1107"/>
        <end position="1117"/>
    </location>
</feature>
<evidence type="ECO:0000313" key="11">
    <source>
        <dbReference type="EMBL" id="KAG9271420.1"/>
    </source>
</evidence>
<dbReference type="GO" id="GO:0045132">
    <property type="term" value="P:meiotic chromosome segregation"/>
    <property type="evidence" value="ECO:0007669"/>
    <property type="project" value="InterPro"/>
</dbReference>
<feature type="compositionally biased region" description="Basic and acidic residues" evidence="9">
    <location>
        <begin position="385"/>
        <end position="405"/>
    </location>
</feature>
<keyword evidence="4" id="KW-0132">Cell division</keyword>
<evidence type="ECO:0000256" key="4">
    <source>
        <dbReference type="ARBA" id="ARBA00022618"/>
    </source>
</evidence>
<feature type="region of interest" description="Disordered" evidence="9">
    <location>
        <begin position="791"/>
        <end position="843"/>
    </location>
</feature>
<dbReference type="AlphaFoldDB" id="A0A8T2LIV2"/>
<sequence>MPVGEMMEKKQSMIKQTAAKIKTKLNNTSSFFKVSLKTNNKALALALAAQKQRTRQLETETVVVLKEVQALRFELAIQRHKNKQMFTILREFYTSSINTMAKAVDFISKEEASESLNAEVTQDTCHSEKEVNELLPELSSTSQVPTKCVEQEPALVVPVNVSGENVQLPSHCSDKSKDKLPSPAKGFETAQNTLYDSEMELTIVDNVSEIVTVQTKLKKSSEDDPRRSRKPRESGLTRGRESILSSNGQELGTQLNDAALNPPVKACSEDPVQVNVNTSLVGCSNEEDSLPLQVKTLPGETELVTARRKTHVASRHAKSSKRTCSSQKRSVENIDTRKTYVVSDCVSSSNELDDHFSDVAVQHGEKGSMDIPDDQDKDDALVKVPQNEKECAKNQKTKTISEKSRPQKSKKTKIPSISKDRNASHLKESTEISLTKPSATVNTDPQKILTERVENHKSKASALLLTRTEEPNVEKNRGMYVVHERHSSVLNDRILSEHVEENNQNETSAQAVSRTEEPNNVKNRGTYVVHEHPTSVQGSAMNNKIVSDSVENKKKKKCVKSVYQTEEPYTVKNRGTYVVHEPPTSVHSSVLNDRILSEHVENNQNETSAQSVYQTEEPYTVKNRGTYVVHEHPTSVHSSVLNDRILSDQVENHHSKSSSRSDEPSTVKIRGTYVVHANQTSVHSEILNDRSGKPQSKTSAQSHSQKEKKNNTFNNRGTYVVHESQTPVPNDTVNDSQPIDIQDDDECGPIVQTRTLEDKNDLQFASSVLIDRSRKEDGISSVNDESLFNNSFELSPIQQPKPKYPRKEGKSKKVKSKNITAREKNTASGKNRGQSSSSKKNVDVLVTELSEPQIESYIEKEKNSTHSSTALQHSMQELQNSTLEGYTWQAPEKETSSTTRNYSVILDSSDVSVVHNHDPDITRDICSRPQSNEDYKNHCRKTYVVEETMASNCSSQDGLFTNEEVEESLATHYSSERQSTPRKTEELRRKESDFLPEERPPWESLDVSSAESSTCDSPDAAERPSPDTSAQSVEIYEEPGWNAPRRSPDNRVMKSLTNTDLNDGASGRTRRKAAPVSYKEPPLNSKMRRGDKFSDTKFLRSPVFKDKMKKRTKKNKE</sequence>
<keyword evidence="5" id="KW-0159">Chromosome partition</keyword>
<dbReference type="EMBL" id="JAICCE010000011">
    <property type="protein sequence ID" value="KAG9271420.1"/>
    <property type="molecule type" value="Genomic_DNA"/>
</dbReference>
<comment type="caution">
    <text evidence="11">The sequence shown here is derived from an EMBL/GenBank/DDBJ whole genome shotgun (WGS) entry which is preliminary data.</text>
</comment>
<feature type="compositionally biased region" description="Basic and acidic residues" evidence="9">
    <location>
        <begin position="1088"/>
        <end position="1106"/>
    </location>
</feature>
<gene>
    <name evidence="11" type="ORF">AMEX_G14346</name>
</gene>
<dbReference type="Pfam" id="PF07557">
    <property type="entry name" value="Shugoshin_C"/>
    <property type="match status" value="1"/>
</dbReference>
<dbReference type="PANTHER" id="PTHR21577">
    <property type="entry name" value="SHUGOSHIN"/>
    <property type="match status" value="1"/>
</dbReference>
<name>A0A8T2LIV2_ASTMX</name>
<keyword evidence="6" id="KW-0175">Coiled coil</keyword>
<proteinExistence type="inferred from homology"/>
<accession>A0A8T2LIV2</accession>
<dbReference type="OMA" id="YQTEEPY"/>
<feature type="compositionally biased region" description="Polar residues" evidence="9">
    <location>
        <begin position="711"/>
        <end position="739"/>
    </location>
</feature>
<keyword evidence="7" id="KW-0131">Cell cycle</keyword>
<dbReference type="GO" id="GO:0051177">
    <property type="term" value="P:meiotic sister chromatid cohesion"/>
    <property type="evidence" value="ECO:0007669"/>
    <property type="project" value="TreeGrafter"/>
</dbReference>
<keyword evidence="8" id="KW-0137">Centromere</keyword>
<evidence type="ECO:0000256" key="1">
    <source>
        <dbReference type="ARBA" id="ARBA00004584"/>
    </source>
</evidence>
<evidence type="ECO:0000256" key="6">
    <source>
        <dbReference type="ARBA" id="ARBA00023054"/>
    </source>
</evidence>
<dbReference type="InterPro" id="IPR038889">
    <property type="entry name" value="Shugoshin1/2"/>
</dbReference>
<protein>
    <submittedName>
        <fullName evidence="11">Shugoshin 2</fullName>
    </submittedName>
</protein>
<evidence type="ECO:0000256" key="5">
    <source>
        <dbReference type="ARBA" id="ARBA00022829"/>
    </source>
</evidence>
<feature type="compositionally biased region" description="Basic and acidic residues" evidence="9">
    <location>
        <begin position="982"/>
        <end position="1001"/>
    </location>
</feature>
<feature type="domain" description="Shugoshin C-terminal" evidence="10">
    <location>
        <begin position="1067"/>
        <end position="1089"/>
    </location>
</feature>
<dbReference type="Proteomes" id="UP000752171">
    <property type="component" value="Unassembled WGS sequence"/>
</dbReference>
<keyword evidence="3" id="KW-0158">Chromosome</keyword>
<feature type="compositionally biased region" description="Polar residues" evidence="9">
    <location>
        <begin position="243"/>
        <end position="254"/>
    </location>
</feature>
<organism evidence="11 12">
    <name type="scientific">Astyanax mexicanus</name>
    <name type="common">Blind cave fish</name>
    <name type="synonym">Astyanax fasciatus mexicanus</name>
    <dbReference type="NCBI Taxonomy" id="7994"/>
    <lineage>
        <taxon>Eukaryota</taxon>
        <taxon>Metazoa</taxon>
        <taxon>Chordata</taxon>
        <taxon>Craniata</taxon>
        <taxon>Vertebrata</taxon>
        <taxon>Euteleostomi</taxon>
        <taxon>Actinopterygii</taxon>
        <taxon>Neopterygii</taxon>
        <taxon>Teleostei</taxon>
        <taxon>Ostariophysi</taxon>
        <taxon>Characiformes</taxon>
        <taxon>Characoidei</taxon>
        <taxon>Acestrorhamphidae</taxon>
        <taxon>Acestrorhamphinae</taxon>
        <taxon>Astyanax</taxon>
    </lineage>
</organism>
<evidence type="ECO:0000313" key="12">
    <source>
        <dbReference type="Proteomes" id="UP000752171"/>
    </source>
</evidence>
<feature type="region of interest" description="Disordered" evidence="9">
    <location>
        <begin position="966"/>
        <end position="1117"/>
    </location>
</feature>
<feature type="compositionally biased region" description="Basic and acidic residues" evidence="9">
    <location>
        <begin position="219"/>
        <end position="241"/>
    </location>
</feature>
<evidence type="ECO:0000256" key="2">
    <source>
        <dbReference type="ARBA" id="ARBA00010845"/>
    </source>
</evidence>
<evidence type="ECO:0000256" key="3">
    <source>
        <dbReference type="ARBA" id="ARBA00022454"/>
    </source>
</evidence>
<feature type="region of interest" description="Disordered" evidence="9">
    <location>
        <begin position="385"/>
        <end position="431"/>
    </location>
</feature>
<dbReference type="KEGG" id="amex:103036075"/>
<dbReference type="GO" id="GO:0005634">
    <property type="term" value="C:nucleus"/>
    <property type="evidence" value="ECO:0007669"/>
    <property type="project" value="InterPro"/>
</dbReference>
<feature type="compositionally biased region" description="Polar residues" evidence="9">
    <location>
        <begin position="693"/>
        <end position="703"/>
    </location>
</feature>
<evidence type="ECO:0000256" key="8">
    <source>
        <dbReference type="ARBA" id="ARBA00023328"/>
    </source>
</evidence>
<feature type="compositionally biased region" description="Polar residues" evidence="9">
    <location>
        <begin position="826"/>
        <end position="839"/>
    </location>
</feature>
<feature type="region of interest" description="Disordered" evidence="9">
    <location>
        <begin position="678"/>
        <end position="746"/>
    </location>
</feature>
<evidence type="ECO:0000256" key="7">
    <source>
        <dbReference type="ARBA" id="ARBA00023306"/>
    </source>
</evidence>
<feature type="compositionally biased region" description="Polar residues" evidence="9">
    <location>
        <begin position="1006"/>
        <end position="1016"/>
    </location>
</feature>
<dbReference type="GO" id="GO:0000776">
    <property type="term" value="C:kinetochore"/>
    <property type="evidence" value="ECO:0007669"/>
    <property type="project" value="TreeGrafter"/>
</dbReference>
<dbReference type="PANTHER" id="PTHR21577:SF3">
    <property type="entry name" value="SHUGOSHIN 1-RELATED"/>
    <property type="match status" value="1"/>
</dbReference>
<feature type="compositionally biased region" description="Basic and acidic residues" evidence="9">
    <location>
        <begin position="418"/>
        <end position="430"/>
    </location>
</feature>